<dbReference type="PANTHER" id="PTHR11438">
    <property type="entry name" value="PROENKEPHALIN"/>
    <property type="match status" value="1"/>
</dbReference>
<comment type="subcellular location">
    <subcellularLocation>
        <location evidence="1">Secreted</location>
    </subcellularLocation>
</comment>
<evidence type="ECO:0000313" key="8">
    <source>
        <dbReference type="Proteomes" id="UP000261660"/>
    </source>
</evidence>
<evidence type="ECO:0000256" key="2">
    <source>
        <dbReference type="ARBA" id="ARBA00008543"/>
    </source>
</evidence>
<dbReference type="PANTHER" id="PTHR11438:SF2">
    <property type="entry name" value="PREPRONOCICEPTIN"/>
    <property type="match status" value="1"/>
</dbReference>
<dbReference type="GO" id="GO:0005576">
    <property type="term" value="C:extracellular region"/>
    <property type="evidence" value="ECO:0007669"/>
    <property type="project" value="UniProtKB-SubCell"/>
</dbReference>
<dbReference type="GO" id="GO:0005886">
    <property type="term" value="C:plasma membrane"/>
    <property type="evidence" value="ECO:0007669"/>
    <property type="project" value="TreeGrafter"/>
</dbReference>
<reference evidence="7" key="1">
    <citation type="submission" date="2025-08" db="UniProtKB">
        <authorList>
            <consortium name="Ensembl"/>
        </authorList>
    </citation>
    <scope>IDENTIFICATION</scope>
</reference>
<evidence type="ECO:0000256" key="5">
    <source>
        <dbReference type="SAM" id="MobiDB-lite"/>
    </source>
</evidence>
<dbReference type="GO" id="GO:0030425">
    <property type="term" value="C:dendrite"/>
    <property type="evidence" value="ECO:0007669"/>
    <property type="project" value="TreeGrafter"/>
</dbReference>
<accession>A0A3Q3FC34</accession>
<feature type="region of interest" description="Disordered" evidence="5">
    <location>
        <begin position="70"/>
        <end position="90"/>
    </location>
</feature>
<organism evidence="7 8">
    <name type="scientific">Labrus bergylta</name>
    <name type="common">ballan wrasse</name>
    <dbReference type="NCBI Taxonomy" id="56723"/>
    <lineage>
        <taxon>Eukaryota</taxon>
        <taxon>Metazoa</taxon>
        <taxon>Chordata</taxon>
        <taxon>Craniata</taxon>
        <taxon>Vertebrata</taxon>
        <taxon>Euteleostomi</taxon>
        <taxon>Actinopterygii</taxon>
        <taxon>Neopterygii</taxon>
        <taxon>Teleostei</taxon>
        <taxon>Neoteleostei</taxon>
        <taxon>Acanthomorphata</taxon>
        <taxon>Eupercaria</taxon>
        <taxon>Labriformes</taxon>
        <taxon>Labridae</taxon>
        <taxon>Labrus</taxon>
    </lineage>
</organism>
<dbReference type="Pfam" id="PF01160">
    <property type="entry name" value="Opiods_neuropep"/>
    <property type="match status" value="1"/>
</dbReference>
<dbReference type="PRINTS" id="PR01028">
    <property type="entry name" value="OPIOIDPRCRSR"/>
</dbReference>
<evidence type="ECO:0000256" key="1">
    <source>
        <dbReference type="ARBA" id="ARBA00004613"/>
    </source>
</evidence>
<evidence type="ECO:0000256" key="4">
    <source>
        <dbReference type="ARBA" id="ARBA00023157"/>
    </source>
</evidence>
<dbReference type="GO" id="GO:0007218">
    <property type="term" value="P:neuropeptide signaling pathway"/>
    <property type="evidence" value="ECO:0007669"/>
    <property type="project" value="InterPro"/>
</dbReference>
<reference evidence="7" key="2">
    <citation type="submission" date="2025-09" db="UniProtKB">
        <authorList>
            <consortium name="Ensembl"/>
        </authorList>
    </citation>
    <scope>IDENTIFICATION</scope>
</reference>
<dbReference type="GO" id="GO:0031628">
    <property type="term" value="F:opioid receptor binding"/>
    <property type="evidence" value="ECO:0007669"/>
    <property type="project" value="TreeGrafter"/>
</dbReference>
<dbReference type="STRING" id="56723.ENSLBEP00000016968"/>
<keyword evidence="6" id="KW-0732">Signal</keyword>
<protein>
    <submittedName>
        <fullName evidence="7">Prepronociceptin</fullName>
    </submittedName>
</protein>
<dbReference type="Proteomes" id="UP000261660">
    <property type="component" value="Unplaced"/>
</dbReference>
<evidence type="ECO:0000256" key="3">
    <source>
        <dbReference type="ARBA" id="ARBA00022525"/>
    </source>
</evidence>
<feature type="chain" id="PRO_5018738038" evidence="6">
    <location>
        <begin position="19"/>
        <end position="239"/>
    </location>
</feature>
<dbReference type="Ensembl" id="ENSLBET00000017921.1">
    <property type="protein sequence ID" value="ENSLBEP00000016968.1"/>
    <property type="gene ID" value="ENSLBEG00000013097.1"/>
</dbReference>
<dbReference type="GO" id="GO:0043025">
    <property type="term" value="C:neuronal cell body"/>
    <property type="evidence" value="ECO:0007669"/>
    <property type="project" value="TreeGrafter"/>
</dbReference>
<feature type="signal peptide" evidence="6">
    <location>
        <begin position="1"/>
        <end position="18"/>
    </location>
</feature>
<keyword evidence="4" id="KW-1015">Disulfide bond</keyword>
<evidence type="ECO:0000256" key="6">
    <source>
        <dbReference type="SAM" id="SignalP"/>
    </source>
</evidence>
<comment type="similarity">
    <text evidence="2">Belongs to the opioid neuropeptide precursor family.</text>
</comment>
<name>A0A3Q3FC34_9LABR</name>
<keyword evidence="8" id="KW-1185">Reference proteome</keyword>
<dbReference type="GO" id="GO:0007268">
    <property type="term" value="P:chemical synaptic transmission"/>
    <property type="evidence" value="ECO:0007669"/>
    <property type="project" value="TreeGrafter"/>
</dbReference>
<keyword evidence="3" id="KW-0964">Secreted</keyword>
<dbReference type="InterPro" id="IPR006024">
    <property type="entry name" value="Opioid_neupept"/>
</dbReference>
<dbReference type="GO" id="GO:0007600">
    <property type="term" value="P:sensory perception"/>
    <property type="evidence" value="ECO:0007669"/>
    <property type="project" value="TreeGrafter"/>
</dbReference>
<dbReference type="AlphaFoldDB" id="A0A3Q3FC34"/>
<evidence type="ECO:0000313" key="7">
    <source>
        <dbReference type="Ensembl" id="ENSLBEP00000016968.1"/>
    </source>
</evidence>
<dbReference type="OrthoDB" id="9884757at2759"/>
<dbReference type="GO" id="GO:0043679">
    <property type="term" value="C:axon terminus"/>
    <property type="evidence" value="ECO:0007669"/>
    <property type="project" value="TreeGrafter"/>
</dbReference>
<feature type="compositionally biased region" description="Acidic residues" evidence="5">
    <location>
        <begin position="81"/>
        <end position="90"/>
    </location>
</feature>
<proteinExistence type="inferred from homology"/>
<dbReference type="GeneTree" id="ENSGT00950000183149"/>
<sequence length="239" mass="26611">MKTVMALLLLCLCHPAQSDCQADCLSCSNILPKQITFNTVVCLSECEGDVSPAFYRDFCRKVMSSPLSSLTGMKPKRSQEEAEALFPEEEDQQAEGGLLLPVAMQRFDHMTRALGVKGSQMNSAYNSQNALSLEDEYEEEAGQEEGAADMVARGQGDLGLSVSKRFGGFVKGRHGYRKLVSPGRSYQKRYGGFIGIRKSARKWNNQKRFSEFLKQYLGMSTRATEFNSVSEDLTQQNQV</sequence>
<dbReference type="InParanoid" id="A0A3Q3FC34"/>